<dbReference type="GO" id="GO:0015074">
    <property type="term" value="P:DNA integration"/>
    <property type="evidence" value="ECO:0007669"/>
    <property type="project" value="InterPro"/>
</dbReference>
<dbReference type="GO" id="GO:0003676">
    <property type="term" value="F:nucleic acid binding"/>
    <property type="evidence" value="ECO:0007669"/>
    <property type="project" value="InterPro"/>
</dbReference>
<dbReference type="PANTHER" id="PTHR46889">
    <property type="entry name" value="TRANSPOSASE INSF FOR INSERTION SEQUENCE IS3B-RELATED"/>
    <property type="match status" value="1"/>
</dbReference>
<dbReference type="SUPFAM" id="SSF53098">
    <property type="entry name" value="Ribonuclease H-like"/>
    <property type="match status" value="1"/>
</dbReference>
<dbReference type="EMBL" id="OUNF01000237">
    <property type="protein sequence ID" value="SPP34143.1"/>
    <property type="molecule type" value="Genomic_DNA"/>
</dbReference>
<dbReference type="InterPro" id="IPR050900">
    <property type="entry name" value="Transposase_IS3/IS150/IS904"/>
</dbReference>
<feature type="domain" description="Integrase catalytic" evidence="1">
    <location>
        <begin position="101"/>
        <end position="185"/>
    </location>
</feature>
<reference evidence="2" key="1">
    <citation type="submission" date="2018-04" db="EMBL/GenBank/DDBJ databases">
        <authorList>
            <person name="Go L.Y."/>
            <person name="Mitchell J.A."/>
        </authorList>
    </citation>
    <scope>NUCLEOTIDE SEQUENCE</scope>
    <source>
        <strain evidence="2">WBAF</strain>
    </source>
</reference>
<dbReference type="NCBIfam" id="NF033516">
    <property type="entry name" value="transpos_IS3"/>
    <property type="match status" value="1"/>
</dbReference>
<dbReference type="AlphaFoldDB" id="A0A3B0JAI9"/>
<dbReference type="Pfam" id="PF00665">
    <property type="entry name" value="rve"/>
    <property type="match status" value="1"/>
</dbReference>
<dbReference type="InterPro" id="IPR012337">
    <property type="entry name" value="RNaseH-like_sf"/>
</dbReference>
<dbReference type="InterPro" id="IPR025948">
    <property type="entry name" value="HTH-like_dom"/>
</dbReference>
<dbReference type="Pfam" id="PF13276">
    <property type="entry name" value="HTH_21"/>
    <property type="match status" value="1"/>
</dbReference>
<dbReference type="InterPro" id="IPR036397">
    <property type="entry name" value="RNaseH_sf"/>
</dbReference>
<gene>
    <name evidence="2" type="ORF">WBAF_0913</name>
</gene>
<dbReference type="PROSITE" id="PS50994">
    <property type="entry name" value="INTEGRASE"/>
    <property type="match status" value="1"/>
</dbReference>
<dbReference type="Gene3D" id="3.30.420.10">
    <property type="entry name" value="Ribonuclease H-like superfamily/Ribonuclease H"/>
    <property type="match status" value="1"/>
</dbReference>
<evidence type="ECO:0000313" key="2">
    <source>
        <dbReference type="EMBL" id="SPP34143.1"/>
    </source>
</evidence>
<name>A0A3B0JAI9_9RICK</name>
<dbReference type="PANTHER" id="PTHR46889:SF4">
    <property type="entry name" value="TRANSPOSASE INSO FOR INSERTION SEQUENCE ELEMENT IS911B-RELATED"/>
    <property type="match status" value="1"/>
</dbReference>
<proteinExistence type="predicted"/>
<accession>A0A3B0JAI9</accession>
<dbReference type="InterPro" id="IPR048020">
    <property type="entry name" value="Transpos_IS3"/>
</dbReference>
<protein>
    <recommendedName>
        <fullName evidence="1">Integrase catalytic domain-containing protein</fullName>
    </recommendedName>
</protein>
<dbReference type="InterPro" id="IPR001584">
    <property type="entry name" value="Integrase_cat-core"/>
</dbReference>
<organism evidence="2">
    <name type="scientific">Wolbachia endosymbiont of Aleurodicus floccissimus</name>
    <dbReference type="NCBI Taxonomy" id="2152762"/>
    <lineage>
        <taxon>Bacteria</taxon>
        <taxon>Pseudomonadati</taxon>
        <taxon>Pseudomonadota</taxon>
        <taxon>Alphaproteobacteria</taxon>
        <taxon>Rickettsiales</taxon>
        <taxon>Anaplasmataceae</taxon>
        <taxon>Wolbachieae</taxon>
        <taxon>Wolbachia</taxon>
    </lineage>
</organism>
<evidence type="ECO:0000259" key="1">
    <source>
        <dbReference type="PROSITE" id="PS50994"/>
    </source>
</evidence>
<sequence length="185" mass="21656">MNVSACGYYKWITKEKNNKKSIREELIQDIQKVYRASQCRYGAPKIHSELKALGKNYNIKTVQNVMQKNGIQAKLRRKFKSKKPQIDNRVITPNILNQNFIADQPNKIWVTDITYIKTNEGWLYLAAIIDLYSRMVIGWSMSNAVNRQLVIDALFMAIGRRKSAKIYYFIAIKDRNTPLKIINFY</sequence>